<accession>A0A0P9JSX8</accession>
<evidence type="ECO:0000313" key="14">
    <source>
        <dbReference type="EMBL" id="KPW52693.1"/>
    </source>
</evidence>
<feature type="domain" description="Cyclic GMP-AMP synthase DncV-like nucleotidyltransferase" evidence="12">
    <location>
        <begin position="76"/>
        <end position="167"/>
    </location>
</feature>
<feature type="domain" description="Cyclic GMP-AMP synthase C-terminal" evidence="13">
    <location>
        <begin position="237"/>
        <end position="357"/>
    </location>
</feature>
<keyword evidence="3" id="KW-0479">Metal-binding</keyword>
<dbReference type="GO" id="GO:0005524">
    <property type="term" value="F:ATP binding"/>
    <property type="evidence" value="ECO:0007669"/>
    <property type="project" value="UniProtKB-KW"/>
</dbReference>
<evidence type="ECO:0000313" key="15">
    <source>
        <dbReference type="Proteomes" id="UP000050425"/>
    </source>
</evidence>
<dbReference type="Pfam" id="PF21654">
    <property type="entry name" value="DncV-like_NTFase"/>
    <property type="match status" value="1"/>
</dbReference>
<dbReference type="GO" id="GO:0140701">
    <property type="term" value="F:3',3'-cyclic GMP-AMP synthase activity"/>
    <property type="evidence" value="ECO:0007669"/>
    <property type="project" value="InterPro"/>
</dbReference>
<keyword evidence="9" id="KW-0342">GTP-binding</keyword>
<dbReference type="InterPro" id="IPR047805">
    <property type="entry name" value="GAMP_synthase"/>
</dbReference>
<dbReference type="Proteomes" id="UP000050425">
    <property type="component" value="Unassembled WGS sequence"/>
</dbReference>
<keyword evidence="1" id="KW-0808">Transferase</keyword>
<sequence length="393" mass="43727">MSETPFIQPLSGGVMPNFSPLLFTTTGEACFLDELDLKSNELAEIDGARQDIREALKADLPRVLSEKGLEGEICEPRFYIQGSRAYKTLNSPCTTPPQQSDIDDGVYLPLSVMREESSPKLAISLFFDAVIDVLGPMCAERGWCTESKDTCVRVTISPYAHIDLPLYVIPDTLFKLIKASMESRGHATFDSAINSERDSWKTLPSDKILLADLKQGWRKSDPMAMKNWFKRECQEKGDQLIRVVRYLKAFRDKQWEDKGPSSILLMAAACPLFEYFDKRDDRALLNVVKGISDALRNGVQSPIDPEASLTAHMPKEAIAEAVELFQEFAKYLQGAIDAADAQTAYNWVHSMLGDRFPYAPHRMKSNPEGMPASMAAIAPLAGPPEPVKRTKAG</sequence>
<keyword evidence="8" id="KW-0051">Antiviral defense</keyword>
<evidence type="ECO:0000256" key="3">
    <source>
        <dbReference type="ARBA" id="ARBA00022723"/>
    </source>
</evidence>
<comment type="catalytic activity">
    <reaction evidence="11">
        <text>GTP + ATP = 3',3'-cGAMP + 2 diphosphate</text>
        <dbReference type="Rhea" id="RHEA:35647"/>
        <dbReference type="ChEBI" id="CHEBI:30616"/>
        <dbReference type="ChEBI" id="CHEBI:33019"/>
        <dbReference type="ChEBI" id="CHEBI:37565"/>
        <dbReference type="ChEBI" id="CHEBI:71501"/>
    </reaction>
    <physiologicalReaction direction="left-to-right" evidence="11">
        <dbReference type="Rhea" id="RHEA:35648"/>
    </physiologicalReaction>
</comment>
<keyword evidence="5" id="KW-0067">ATP-binding</keyword>
<evidence type="ECO:0000256" key="1">
    <source>
        <dbReference type="ARBA" id="ARBA00022679"/>
    </source>
</evidence>
<dbReference type="InterPro" id="IPR048446">
    <property type="entry name" value="DncV_C"/>
</dbReference>
<name>A0A0P9JSX8_9PSED</name>
<evidence type="ECO:0000256" key="8">
    <source>
        <dbReference type="ARBA" id="ARBA00023118"/>
    </source>
</evidence>
<dbReference type="AlphaFoldDB" id="A0A0P9JSX8"/>
<keyword evidence="7" id="KW-0546">Nucleotide metabolism</keyword>
<evidence type="ECO:0000256" key="4">
    <source>
        <dbReference type="ARBA" id="ARBA00022741"/>
    </source>
</evidence>
<dbReference type="GO" id="GO:0046872">
    <property type="term" value="F:metal ion binding"/>
    <property type="evidence" value="ECO:0007669"/>
    <property type="project" value="UniProtKB-KW"/>
</dbReference>
<evidence type="ECO:0000256" key="6">
    <source>
        <dbReference type="ARBA" id="ARBA00022842"/>
    </source>
</evidence>
<protein>
    <recommendedName>
        <fullName evidence="10">Cyclic GMP-AMP synthase</fullName>
    </recommendedName>
</protein>
<dbReference type="GO" id="GO:0005525">
    <property type="term" value="F:GTP binding"/>
    <property type="evidence" value="ECO:0007669"/>
    <property type="project" value="UniProtKB-KW"/>
</dbReference>
<dbReference type="GO" id="GO:0009117">
    <property type="term" value="P:nucleotide metabolic process"/>
    <property type="evidence" value="ECO:0007669"/>
    <property type="project" value="UniProtKB-KW"/>
</dbReference>
<evidence type="ECO:0000256" key="9">
    <source>
        <dbReference type="ARBA" id="ARBA00023134"/>
    </source>
</evidence>
<dbReference type="GO" id="GO:0051607">
    <property type="term" value="P:defense response to virus"/>
    <property type="evidence" value="ECO:0007669"/>
    <property type="project" value="UniProtKB-KW"/>
</dbReference>
<reference evidence="14 15" key="1">
    <citation type="submission" date="2015-09" db="EMBL/GenBank/DDBJ databases">
        <title>Genome announcement of multiple Pseudomonas syringae strains.</title>
        <authorList>
            <person name="Thakur S."/>
            <person name="Wang P.W."/>
            <person name="Gong Y."/>
            <person name="Weir B.S."/>
            <person name="Guttman D.S."/>
        </authorList>
    </citation>
    <scope>NUCLEOTIDE SEQUENCE [LARGE SCALE GENOMIC DNA]</scope>
    <source>
        <strain evidence="14 15">ICMP4303</strain>
    </source>
</reference>
<evidence type="ECO:0000259" key="13">
    <source>
        <dbReference type="Pfam" id="PF21713"/>
    </source>
</evidence>
<evidence type="ECO:0000256" key="2">
    <source>
        <dbReference type="ARBA" id="ARBA00022695"/>
    </source>
</evidence>
<evidence type="ECO:0000256" key="7">
    <source>
        <dbReference type="ARBA" id="ARBA00023080"/>
    </source>
</evidence>
<keyword evidence="6" id="KW-0460">Magnesium</keyword>
<organism evidence="14 15">
    <name type="scientific">Pseudomonas syringae pv. antirrhini</name>
    <dbReference type="NCBI Taxonomy" id="251702"/>
    <lineage>
        <taxon>Bacteria</taxon>
        <taxon>Pseudomonadati</taxon>
        <taxon>Pseudomonadota</taxon>
        <taxon>Gammaproteobacteria</taxon>
        <taxon>Pseudomonadales</taxon>
        <taxon>Pseudomonadaceae</taxon>
        <taxon>Pseudomonas</taxon>
    </lineage>
</organism>
<dbReference type="InterPro" id="IPR048445">
    <property type="entry name" value="DncV-like_NTFase"/>
</dbReference>
<dbReference type="EMBL" id="LJPT01000009">
    <property type="protein sequence ID" value="KPW52693.1"/>
    <property type="molecule type" value="Genomic_DNA"/>
</dbReference>
<dbReference type="NCBIfam" id="NF041078">
    <property type="entry name" value="cGAS"/>
    <property type="match status" value="1"/>
</dbReference>
<keyword evidence="2" id="KW-0548">Nucleotidyltransferase</keyword>
<evidence type="ECO:0000256" key="5">
    <source>
        <dbReference type="ARBA" id="ARBA00022840"/>
    </source>
</evidence>
<dbReference type="Pfam" id="PF21713">
    <property type="entry name" value="DncV_C"/>
    <property type="match status" value="1"/>
</dbReference>
<comment type="caution">
    <text evidence="14">The sequence shown here is derived from an EMBL/GenBank/DDBJ whole genome shotgun (WGS) entry which is preliminary data.</text>
</comment>
<evidence type="ECO:0000259" key="12">
    <source>
        <dbReference type="Pfam" id="PF21654"/>
    </source>
</evidence>
<evidence type="ECO:0000256" key="10">
    <source>
        <dbReference type="ARBA" id="ARBA00044145"/>
    </source>
</evidence>
<dbReference type="PATRIC" id="fig|251702.3.peg.8"/>
<keyword evidence="4" id="KW-0547">Nucleotide-binding</keyword>
<proteinExistence type="predicted"/>
<evidence type="ECO:0000256" key="11">
    <source>
        <dbReference type="ARBA" id="ARBA00048304"/>
    </source>
</evidence>
<gene>
    <name evidence="14" type="ORF">ALO88_00005</name>
</gene>